<accession>A0AAV2JER6</accession>
<evidence type="ECO:0000256" key="2">
    <source>
        <dbReference type="ARBA" id="ARBA00022553"/>
    </source>
</evidence>
<gene>
    <name evidence="6" type="ORF">KC01_LOCUS5643</name>
</gene>
<evidence type="ECO:0000256" key="4">
    <source>
        <dbReference type="SAM" id="Coils"/>
    </source>
</evidence>
<dbReference type="GO" id="GO:0007030">
    <property type="term" value="P:Golgi organization"/>
    <property type="evidence" value="ECO:0007669"/>
    <property type="project" value="TreeGrafter"/>
</dbReference>
<sequence length="582" mass="65299">MDPITFSIITINMSLLITMAIRTTMSPIIIMETITSVETVTVIPITMETVTVRGITTDAFIVRPTTIKEITMETRTKTSMVTTETTIESIIINMETTTESSVITMETKTETPIIIMETKTKTPIITMETKTENPIITMETMMANSITSMEIGTLSHRIIITIETMKNDSINTMETVTENPIIAMETTTEHPIITMETTKKNPIITMETPTENLIITMETTTENPIITMETPKENLITMEALTENPITTMGTMPENPIITMGTMTENPIITMKTILHRRATQTLMTVMIQTRPVSASSQEEEQTSFSNPLHNETADGMGRIIILQEQNEGLQQSLLKTAVRVECLGEEFMSSRHCLEEELQKTRMELSNLTERFKRLHDNCSSTQQTNSFLEHKLHLVSQNMEGERKRLNTRISALTERLADAKFVNNMDTGKARQHQIQSDVDPTDSPIAPPPAQFMDSMNDNIDIEAGQEQCLGSVPEEEESDCLEEIPLPRRTIAKELRGTEAMMDLHHSGAGAGHDLDNEFIHHLKSSRETALRRDCGVSEMDAAMSNLQSAERILNHLISETQQTEAERFGEIIKTSA</sequence>
<comment type="subcellular location">
    <subcellularLocation>
        <location evidence="1">Membrane</location>
        <topology evidence="1">Peripheral membrane protein</topology>
    </subcellularLocation>
</comment>
<evidence type="ECO:0000313" key="7">
    <source>
        <dbReference type="Proteomes" id="UP001497482"/>
    </source>
</evidence>
<organism evidence="6 7">
    <name type="scientific">Knipowitschia caucasica</name>
    <name type="common">Caucasian dwarf goby</name>
    <name type="synonym">Pomatoschistus caucasicus</name>
    <dbReference type="NCBI Taxonomy" id="637954"/>
    <lineage>
        <taxon>Eukaryota</taxon>
        <taxon>Metazoa</taxon>
        <taxon>Chordata</taxon>
        <taxon>Craniata</taxon>
        <taxon>Vertebrata</taxon>
        <taxon>Euteleostomi</taxon>
        <taxon>Actinopterygii</taxon>
        <taxon>Neopterygii</taxon>
        <taxon>Teleostei</taxon>
        <taxon>Neoteleostei</taxon>
        <taxon>Acanthomorphata</taxon>
        <taxon>Gobiaria</taxon>
        <taxon>Gobiiformes</taxon>
        <taxon>Gobioidei</taxon>
        <taxon>Gobiidae</taxon>
        <taxon>Gobiinae</taxon>
        <taxon>Knipowitschia</taxon>
    </lineage>
</organism>
<dbReference type="GO" id="GO:0016020">
    <property type="term" value="C:membrane"/>
    <property type="evidence" value="ECO:0007669"/>
    <property type="project" value="UniProtKB-SubCell"/>
</dbReference>
<dbReference type="Proteomes" id="UP001497482">
    <property type="component" value="Chromosome 11"/>
</dbReference>
<keyword evidence="7" id="KW-1185">Reference proteome</keyword>
<reference evidence="6 7" key="1">
    <citation type="submission" date="2024-04" db="EMBL/GenBank/DDBJ databases">
        <authorList>
            <person name="Waldvogel A.-M."/>
            <person name="Schoenle A."/>
        </authorList>
    </citation>
    <scope>NUCLEOTIDE SEQUENCE [LARGE SCALE GENOMIC DNA]</scope>
</reference>
<dbReference type="EMBL" id="OZ035833">
    <property type="protein sequence ID" value="CAL1573819.1"/>
    <property type="molecule type" value="Genomic_DNA"/>
</dbReference>
<proteinExistence type="predicted"/>
<dbReference type="InterPro" id="IPR043441">
    <property type="entry name" value="Tjap1/BEGAIN"/>
</dbReference>
<evidence type="ECO:0000256" key="1">
    <source>
        <dbReference type="ARBA" id="ARBA00004170"/>
    </source>
</evidence>
<keyword evidence="4" id="KW-0175">Coiled coil</keyword>
<dbReference type="AlphaFoldDB" id="A0AAV2JER6"/>
<feature type="coiled-coil region" evidence="4">
    <location>
        <begin position="352"/>
        <end position="418"/>
    </location>
</feature>
<dbReference type="PANTHER" id="PTHR28664">
    <property type="entry name" value="TIGHT JUNCTION-ASSOCIATED PROTEIN 1"/>
    <property type="match status" value="1"/>
</dbReference>
<name>A0AAV2JER6_KNICA</name>
<evidence type="ECO:0000256" key="5">
    <source>
        <dbReference type="SAM" id="MobiDB-lite"/>
    </source>
</evidence>
<keyword evidence="3" id="KW-0472">Membrane</keyword>
<feature type="region of interest" description="Disordered" evidence="5">
    <location>
        <begin position="292"/>
        <end position="311"/>
    </location>
</feature>
<dbReference type="GO" id="GO:0005802">
    <property type="term" value="C:trans-Golgi network"/>
    <property type="evidence" value="ECO:0007669"/>
    <property type="project" value="TreeGrafter"/>
</dbReference>
<feature type="coiled-coil region" evidence="4">
    <location>
        <begin position="545"/>
        <end position="572"/>
    </location>
</feature>
<evidence type="ECO:0000313" key="6">
    <source>
        <dbReference type="EMBL" id="CAL1573819.1"/>
    </source>
</evidence>
<protein>
    <submittedName>
        <fullName evidence="6">Uncharacterized protein</fullName>
    </submittedName>
</protein>
<feature type="compositionally biased region" description="Polar residues" evidence="5">
    <location>
        <begin position="292"/>
        <end position="310"/>
    </location>
</feature>
<evidence type="ECO:0000256" key="3">
    <source>
        <dbReference type="ARBA" id="ARBA00023136"/>
    </source>
</evidence>
<keyword evidence="2" id="KW-0597">Phosphoprotein</keyword>
<dbReference type="PANTHER" id="PTHR28664:SF3">
    <property type="entry name" value="TIGHT JUNCTION-ASSOCIATED PROTEIN 1"/>
    <property type="match status" value="1"/>
</dbReference>